<name>A0A834HB44_RHOSS</name>
<dbReference type="PANTHER" id="PTHR14363">
    <property type="entry name" value="HEPARANASE-RELATED"/>
    <property type="match status" value="1"/>
</dbReference>
<feature type="signal peptide" evidence="2">
    <location>
        <begin position="1"/>
        <end position="21"/>
    </location>
</feature>
<evidence type="ECO:0000313" key="3">
    <source>
        <dbReference type="EMBL" id="KAF7151246.1"/>
    </source>
</evidence>
<evidence type="ECO:0000313" key="4">
    <source>
        <dbReference type="Proteomes" id="UP000626092"/>
    </source>
</evidence>
<dbReference type="Pfam" id="PF03662">
    <property type="entry name" value="Glyco_hydro_79n"/>
    <property type="match status" value="2"/>
</dbReference>
<proteinExistence type="inferred from homology"/>
<gene>
    <name evidence="3" type="ORF">RHSIM_Rhsim02G0203600</name>
</gene>
<evidence type="ECO:0008006" key="5">
    <source>
        <dbReference type="Google" id="ProtNLM"/>
    </source>
</evidence>
<dbReference type="AlphaFoldDB" id="A0A834HB44"/>
<protein>
    <recommendedName>
        <fullName evidence="5">Heparanase-like protein 3</fullName>
    </recommendedName>
</protein>
<keyword evidence="2" id="KW-0732">Signal</keyword>
<dbReference type="GO" id="GO:0009505">
    <property type="term" value="C:plant-type cell wall"/>
    <property type="evidence" value="ECO:0007669"/>
    <property type="project" value="TreeGrafter"/>
</dbReference>
<dbReference type="Proteomes" id="UP000626092">
    <property type="component" value="Unassembled WGS sequence"/>
</dbReference>
<comment type="caution">
    <text evidence="3">The sequence shown here is derived from an EMBL/GenBank/DDBJ whole genome shotgun (WGS) entry which is preliminary data.</text>
</comment>
<dbReference type="GO" id="GO:0016020">
    <property type="term" value="C:membrane"/>
    <property type="evidence" value="ECO:0007669"/>
    <property type="project" value="InterPro"/>
</dbReference>
<keyword evidence="4" id="KW-1185">Reference proteome</keyword>
<reference evidence="3" key="1">
    <citation type="submission" date="2019-11" db="EMBL/GenBank/DDBJ databases">
        <authorList>
            <person name="Liu Y."/>
            <person name="Hou J."/>
            <person name="Li T.-Q."/>
            <person name="Guan C.-H."/>
            <person name="Wu X."/>
            <person name="Wu H.-Z."/>
            <person name="Ling F."/>
            <person name="Zhang R."/>
            <person name="Shi X.-G."/>
            <person name="Ren J.-P."/>
            <person name="Chen E.-F."/>
            <person name="Sun J.-M."/>
        </authorList>
    </citation>
    <scope>NUCLEOTIDE SEQUENCE</scope>
    <source>
        <strain evidence="3">Adult_tree_wgs_1</strain>
        <tissue evidence="3">Leaves</tissue>
    </source>
</reference>
<sequence>MGSHPNHLGLFLWLCYMAISGSKFAASQSNAGGPAVVQGTAYVSGTVSVGTTDVDFICATLDWWPPQKCDYGTCSWSTASLLNLPTIYWGEQSRAESLSSDCVLKAGVGTLPLALGSYKFSPVERDQRARIIFGLNALTGRTVGSDGTATGAWNSTNAESLIKYTINQGYTIDGWEFGVDDHLVGKILDPNYLGGESQTFSSLQTILKNSGTSTVAWVGEAGGAYNSGHNHVTNTFVFSFWYLDQLGMAASFDTKTYCRQSLVGGNYGLLNTTTFAPNPDYYSALLFHRLMGRKVLATTFNGTNKVRAYTHCAQRSKGITLLLINLDGKNTAQVEVSISNVIVTQPLNRNSAPLSAKSDGIIREEYHLTAANGDLQSQTVLLNGKPLTVDSSGGIPPLLPVRVNPSQPVTVGPYSIVFAHFPSIRVPACK</sequence>
<evidence type="ECO:0000256" key="2">
    <source>
        <dbReference type="SAM" id="SignalP"/>
    </source>
</evidence>
<dbReference type="SUPFAM" id="SSF51445">
    <property type="entry name" value="(Trans)glycosidases"/>
    <property type="match status" value="1"/>
</dbReference>
<evidence type="ECO:0000256" key="1">
    <source>
        <dbReference type="ARBA" id="ARBA00009800"/>
    </source>
</evidence>
<dbReference type="InterPro" id="IPR017853">
    <property type="entry name" value="GH"/>
</dbReference>
<feature type="chain" id="PRO_5032619593" description="Heparanase-like protein 3" evidence="2">
    <location>
        <begin position="22"/>
        <end position="430"/>
    </location>
</feature>
<dbReference type="InterPro" id="IPR005199">
    <property type="entry name" value="Glyco_hydro_79"/>
</dbReference>
<dbReference type="Gene3D" id="3.20.20.80">
    <property type="entry name" value="Glycosidases"/>
    <property type="match status" value="1"/>
</dbReference>
<dbReference type="GO" id="GO:0004566">
    <property type="term" value="F:beta-glucuronidase activity"/>
    <property type="evidence" value="ECO:0007669"/>
    <property type="project" value="TreeGrafter"/>
</dbReference>
<dbReference type="OrthoDB" id="726732at2759"/>
<accession>A0A834HB44</accession>
<dbReference type="EMBL" id="WJXA01000002">
    <property type="protein sequence ID" value="KAF7151246.1"/>
    <property type="molecule type" value="Genomic_DNA"/>
</dbReference>
<comment type="similarity">
    <text evidence="1">Belongs to the glycosyl hydrolase 79 family.</text>
</comment>
<organism evidence="3 4">
    <name type="scientific">Rhododendron simsii</name>
    <name type="common">Sims's rhododendron</name>
    <dbReference type="NCBI Taxonomy" id="118357"/>
    <lineage>
        <taxon>Eukaryota</taxon>
        <taxon>Viridiplantae</taxon>
        <taxon>Streptophyta</taxon>
        <taxon>Embryophyta</taxon>
        <taxon>Tracheophyta</taxon>
        <taxon>Spermatophyta</taxon>
        <taxon>Magnoliopsida</taxon>
        <taxon>eudicotyledons</taxon>
        <taxon>Gunneridae</taxon>
        <taxon>Pentapetalae</taxon>
        <taxon>asterids</taxon>
        <taxon>Ericales</taxon>
        <taxon>Ericaceae</taxon>
        <taxon>Ericoideae</taxon>
        <taxon>Rhodoreae</taxon>
        <taxon>Rhododendron</taxon>
    </lineage>
</organism>
<dbReference type="PANTHER" id="PTHR14363:SF17">
    <property type="entry name" value="HEPARANASE-LIKE PROTEIN 3"/>
    <property type="match status" value="1"/>
</dbReference>